<keyword evidence="5 8" id="KW-1133">Transmembrane helix</keyword>
<feature type="transmembrane region" description="Helical" evidence="8">
    <location>
        <begin position="366"/>
        <end position="386"/>
    </location>
</feature>
<evidence type="ECO:0000256" key="3">
    <source>
        <dbReference type="ARBA" id="ARBA00022679"/>
    </source>
</evidence>
<gene>
    <name evidence="9" type="ORF">H7K45_10775</name>
</gene>
<evidence type="ECO:0000256" key="6">
    <source>
        <dbReference type="ARBA" id="ARBA00023136"/>
    </source>
</evidence>
<feature type="transmembrane region" description="Helical" evidence="8">
    <location>
        <begin position="292"/>
        <end position="311"/>
    </location>
</feature>
<feature type="transmembrane region" description="Helical" evidence="8">
    <location>
        <begin position="39"/>
        <end position="62"/>
    </location>
</feature>
<keyword evidence="10" id="KW-1185">Reference proteome</keyword>
<keyword evidence="9" id="KW-0328">Glycosyltransferase</keyword>
<comment type="subcellular location">
    <subcellularLocation>
        <location evidence="1">Cell membrane</location>
        <topology evidence="1">Multi-pass membrane protein</topology>
    </subcellularLocation>
</comment>
<comment type="similarity">
    <text evidence="7">Belongs to the glycosyltransferase 87 family.</text>
</comment>
<keyword evidence="3" id="KW-0808">Transferase</keyword>
<proteinExistence type="inferred from homology"/>
<feature type="transmembrane region" description="Helical" evidence="8">
    <location>
        <begin position="398"/>
        <end position="419"/>
    </location>
</feature>
<keyword evidence="2" id="KW-1003">Cell membrane</keyword>
<evidence type="ECO:0000256" key="2">
    <source>
        <dbReference type="ARBA" id="ARBA00022475"/>
    </source>
</evidence>
<name>A0A9X2Z2V8_9MYCO</name>
<evidence type="ECO:0000313" key="9">
    <source>
        <dbReference type="EMBL" id="MCV7421022.1"/>
    </source>
</evidence>
<dbReference type="GO" id="GO:0016758">
    <property type="term" value="F:hexosyltransferase activity"/>
    <property type="evidence" value="ECO:0007669"/>
    <property type="project" value="InterPro"/>
</dbReference>
<feature type="transmembrane region" description="Helical" evidence="8">
    <location>
        <begin position="227"/>
        <end position="246"/>
    </location>
</feature>
<comment type="caution">
    <text evidence="9">The sequence shown here is derived from an EMBL/GenBank/DDBJ whole genome shotgun (WGS) entry which is preliminary data.</text>
</comment>
<evidence type="ECO:0000256" key="8">
    <source>
        <dbReference type="SAM" id="Phobius"/>
    </source>
</evidence>
<dbReference type="Proteomes" id="UP001141629">
    <property type="component" value="Unassembled WGS sequence"/>
</dbReference>
<dbReference type="AlphaFoldDB" id="A0A9X2Z2V8"/>
<evidence type="ECO:0000256" key="5">
    <source>
        <dbReference type="ARBA" id="ARBA00022989"/>
    </source>
</evidence>
<evidence type="ECO:0000313" key="10">
    <source>
        <dbReference type="Proteomes" id="UP001141629"/>
    </source>
</evidence>
<dbReference type="InterPro" id="IPR018584">
    <property type="entry name" value="GT87"/>
</dbReference>
<organism evidence="9 10">
    <name type="scientific">Mycobacterium yunnanensis</name>
    <dbReference type="NCBI Taxonomy" id="368477"/>
    <lineage>
        <taxon>Bacteria</taxon>
        <taxon>Bacillati</taxon>
        <taxon>Actinomycetota</taxon>
        <taxon>Actinomycetes</taxon>
        <taxon>Mycobacteriales</taxon>
        <taxon>Mycobacteriaceae</taxon>
        <taxon>Mycobacterium</taxon>
    </lineage>
</organism>
<feature type="transmembrane region" description="Helical" evidence="8">
    <location>
        <begin position="122"/>
        <end position="141"/>
    </location>
</feature>
<dbReference type="EMBL" id="JACKVK010000008">
    <property type="protein sequence ID" value="MCV7421022.1"/>
    <property type="molecule type" value="Genomic_DNA"/>
</dbReference>
<evidence type="ECO:0000256" key="1">
    <source>
        <dbReference type="ARBA" id="ARBA00004651"/>
    </source>
</evidence>
<feature type="transmembrane region" description="Helical" evidence="8">
    <location>
        <begin position="195"/>
        <end position="220"/>
    </location>
</feature>
<reference evidence="9" key="2">
    <citation type="journal article" date="2022" name="BMC Genomics">
        <title>Comparative genome analysis of mycobacteria focusing on tRNA and non-coding RNA.</title>
        <authorList>
            <person name="Behra P.R.K."/>
            <person name="Pettersson B.M.F."/>
            <person name="Ramesh M."/>
            <person name="Das S."/>
            <person name="Dasgupta S."/>
            <person name="Kirsebom L.A."/>
        </authorList>
    </citation>
    <scope>NUCLEOTIDE SEQUENCE</scope>
    <source>
        <strain evidence="9">DSM 44838</strain>
    </source>
</reference>
<sequence length="433" mass="47108">MPQAVSSRPRELRRYARAVIVARVTAASIPGARPRLSRLVALAPILLGISVIVRIASTMIAYSVQGDFFFDLHVYVIGGAALNHPGTLYDVFYVDPVKGEHLAFTYPTFAAMVFYPLHLLKFGLVAFLWQVGQVAAVYGSVRISQRFIGGGSRRIAMLWTAVALWLEPVASSFQTGQVGVFLMLGVLYAAYTTRWWLSGLLIGVGAGIKLTPAITGLYFVGMRRWAAAAFSAVAYFGTVAVAYLAFPVDTGRYFPHQMIKAGQTLPVGSSWNQSWLGGISRIVGHDAGPRSLVVLAIAATGLLTVVAWRALASGTGERDRLGLLLVIQLFGLMAAPVSWIHHWVWVVPLLIWLIHGPWRDKPGAKLLGWGWLVLMVISVPSLLSLAQPNIMEFSRPWYLAWPGLIYIAASLTTLAWIAVTGRRVGAADTVTTP</sequence>
<keyword evidence="6 8" id="KW-0472">Membrane</keyword>
<dbReference type="GO" id="GO:0005886">
    <property type="term" value="C:plasma membrane"/>
    <property type="evidence" value="ECO:0007669"/>
    <property type="project" value="UniProtKB-SubCell"/>
</dbReference>
<protein>
    <submittedName>
        <fullName evidence="9">Mannosyltransferase</fullName>
    </submittedName>
</protein>
<evidence type="ECO:0000256" key="4">
    <source>
        <dbReference type="ARBA" id="ARBA00022692"/>
    </source>
</evidence>
<dbReference type="NCBIfam" id="NF009915">
    <property type="entry name" value="PRK13375.1"/>
    <property type="match status" value="1"/>
</dbReference>
<evidence type="ECO:0000256" key="7">
    <source>
        <dbReference type="ARBA" id="ARBA00024033"/>
    </source>
</evidence>
<feature type="transmembrane region" description="Helical" evidence="8">
    <location>
        <begin position="323"/>
        <end position="354"/>
    </location>
</feature>
<dbReference type="Pfam" id="PF09594">
    <property type="entry name" value="GT87"/>
    <property type="match status" value="1"/>
</dbReference>
<feature type="transmembrane region" description="Helical" evidence="8">
    <location>
        <begin position="162"/>
        <end position="189"/>
    </location>
</feature>
<reference evidence="9" key="1">
    <citation type="submission" date="2020-07" db="EMBL/GenBank/DDBJ databases">
        <authorList>
            <person name="Pettersson B.M.F."/>
            <person name="Behra P.R.K."/>
            <person name="Ramesh M."/>
            <person name="Das S."/>
            <person name="Dasgupta S."/>
            <person name="Kirsebom L.A."/>
        </authorList>
    </citation>
    <scope>NUCLEOTIDE SEQUENCE</scope>
    <source>
        <strain evidence="9">DSM 44838</strain>
    </source>
</reference>
<accession>A0A9X2Z2V8</accession>
<keyword evidence="4 8" id="KW-0812">Transmembrane</keyword>